<keyword evidence="2" id="KW-1185">Reference proteome</keyword>
<proteinExistence type="predicted"/>
<accession>W2SXW0</accession>
<dbReference type="Proteomes" id="UP000053676">
    <property type="component" value="Unassembled WGS sequence"/>
</dbReference>
<name>W2SXW0_NECAM</name>
<dbReference type="OMA" id="CRTCATL"/>
<evidence type="ECO:0000313" key="2">
    <source>
        <dbReference type="Proteomes" id="UP000053676"/>
    </source>
</evidence>
<dbReference type="AlphaFoldDB" id="W2SXW0"/>
<evidence type="ECO:0000313" key="1">
    <source>
        <dbReference type="EMBL" id="ETN73721.1"/>
    </source>
</evidence>
<organism evidence="1 2">
    <name type="scientific">Necator americanus</name>
    <name type="common">Human hookworm</name>
    <dbReference type="NCBI Taxonomy" id="51031"/>
    <lineage>
        <taxon>Eukaryota</taxon>
        <taxon>Metazoa</taxon>
        <taxon>Ecdysozoa</taxon>
        <taxon>Nematoda</taxon>
        <taxon>Chromadorea</taxon>
        <taxon>Rhabditida</taxon>
        <taxon>Rhabditina</taxon>
        <taxon>Rhabditomorpha</taxon>
        <taxon>Strongyloidea</taxon>
        <taxon>Ancylostomatidae</taxon>
        <taxon>Bunostominae</taxon>
        <taxon>Necator</taxon>
    </lineage>
</organism>
<reference evidence="2" key="1">
    <citation type="journal article" date="2014" name="Nat. Genet.">
        <title>Genome of the human hookworm Necator americanus.</title>
        <authorList>
            <person name="Tang Y.T."/>
            <person name="Gao X."/>
            <person name="Rosa B.A."/>
            <person name="Abubucker S."/>
            <person name="Hallsworth-Pepin K."/>
            <person name="Martin J."/>
            <person name="Tyagi R."/>
            <person name="Heizer E."/>
            <person name="Zhang X."/>
            <person name="Bhonagiri-Palsikar V."/>
            <person name="Minx P."/>
            <person name="Warren W.C."/>
            <person name="Wang Q."/>
            <person name="Zhan B."/>
            <person name="Hotez P.J."/>
            <person name="Sternberg P.W."/>
            <person name="Dougall A."/>
            <person name="Gaze S.T."/>
            <person name="Mulvenna J."/>
            <person name="Sotillo J."/>
            <person name="Ranganathan S."/>
            <person name="Rabelo E.M."/>
            <person name="Wilson R.K."/>
            <person name="Felgner P.L."/>
            <person name="Bethony J."/>
            <person name="Hawdon J.M."/>
            <person name="Gasser R.B."/>
            <person name="Loukas A."/>
            <person name="Mitreva M."/>
        </authorList>
    </citation>
    <scope>NUCLEOTIDE SEQUENCE [LARGE SCALE GENOMIC DNA]</scope>
</reference>
<dbReference type="OrthoDB" id="10066279at2759"/>
<dbReference type="EMBL" id="KI660422">
    <property type="protein sequence ID" value="ETN73721.1"/>
    <property type="molecule type" value="Genomic_DNA"/>
</dbReference>
<dbReference type="KEGG" id="nai:NECAME_00810"/>
<sequence>MKKCCRCKATALAIATPMRIDERTVEMYRRHYEESRSSHQPEHNDDMVETGLRGALSGVNELVSFLESASSADRSAFSKRANVILECRTCATLFRKADGFMRHVMRCDSSRAADIDSEADRRSQLTTSATVANAPKVTRVVPLKKPLTNGIVPAPINVESTGSQEQKKITVVRRVGRPPNSEKANLTKLPVKNELTMLPLLQEPISTPPVVAAAGDGEPKFSPALQRAQKRPYIKSSKTTTPQKVLKVENIVENSKSAFIESSKSVTSDDVDLSGEVRPSRVRKTPKWLEDNTFSY</sequence>
<gene>
    <name evidence="1" type="ORF">NECAME_00810</name>
</gene>
<protein>
    <submittedName>
        <fullName evidence="1">Uncharacterized protein</fullName>
    </submittedName>
</protein>